<gene>
    <name evidence="1" type="ORF">BN890_6550</name>
</gene>
<dbReference type="Proteomes" id="UP000019380">
    <property type="component" value="Unassembled WGS sequence"/>
</dbReference>
<organism evidence="1 2">
    <name type="scientific">Bacteroides xylanisolvens SD CC 1b</name>
    <dbReference type="NCBI Taxonomy" id="702447"/>
    <lineage>
        <taxon>Bacteria</taxon>
        <taxon>Pseudomonadati</taxon>
        <taxon>Bacteroidota</taxon>
        <taxon>Bacteroidia</taxon>
        <taxon>Bacteroidales</taxon>
        <taxon>Bacteroidaceae</taxon>
        <taxon>Bacteroides</taxon>
    </lineage>
</organism>
<dbReference type="AlphaFoldDB" id="W6P020"/>
<protein>
    <submittedName>
        <fullName evidence="1">Uncharacterized protein</fullName>
    </submittedName>
</protein>
<name>W6P020_9BACE</name>
<evidence type="ECO:0000313" key="2">
    <source>
        <dbReference type="Proteomes" id="UP000019380"/>
    </source>
</evidence>
<comment type="caution">
    <text evidence="1">The sequence shown here is derived from an EMBL/GenBank/DDBJ whole genome shotgun (WGS) entry which is preliminary data.</text>
</comment>
<evidence type="ECO:0000313" key="1">
    <source>
        <dbReference type="EMBL" id="CDM03103.1"/>
    </source>
</evidence>
<proteinExistence type="predicted"/>
<dbReference type="EMBL" id="CBXG010000013">
    <property type="protein sequence ID" value="CDM03103.1"/>
    <property type="molecule type" value="Genomic_DNA"/>
</dbReference>
<sequence length="46" mass="5232">MLFFILFDIKFVDGAKIRKATSSVAFRLSQMFSHLCNFAVNTCLEA</sequence>
<reference evidence="1 2" key="1">
    <citation type="submission" date="2013-12" db="EMBL/GenBank/DDBJ databases">
        <title>Improved hybrid genome assemblies of Bacteroides xylanisolvens SD CC 1b and Bacteroides xylanisolvens SD CC 2a using Illumina and 454 Sequencing.</title>
        <authorList>
            <person name="Ramaraj T."/>
            <person name="Sundararajan A."/>
            <person name="Mudge J."/>
            <person name="Schilkey F.D."/>
            <person name="Delvecchio V."/>
            <person name="Donlon M."/>
            <person name="Ziemer C."/>
        </authorList>
    </citation>
    <scope>NUCLEOTIDE SEQUENCE [LARGE SCALE GENOMIC DNA]</scope>
</reference>
<accession>W6P020</accession>